<dbReference type="GO" id="GO:0016757">
    <property type="term" value="F:glycosyltransferase activity"/>
    <property type="evidence" value="ECO:0007669"/>
    <property type="project" value="UniProtKB-KW"/>
</dbReference>
<accession>A0A1M4XKX0</accession>
<dbReference type="PANTHER" id="PTHR22916">
    <property type="entry name" value="GLYCOSYLTRANSFERASE"/>
    <property type="match status" value="1"/>
</dbReference>
<keyword evidence="2 4" id="KW-0808">Transferase</keyword>
<dbReference type="Proteomes" id="UP000184245">
    <property type="component" value="Unassembled WGS sequence"/>
</dbReference>
<evidence type="ECO:0000313" key="4">
    <source>
        <dbReference type="EMBL" id="SHE94257.1"/>
    </source>
</evidence>
<evidence type="ECO:0000256" key="1">
    <source>
        <dbReference type="ARBA" id="ARBA00022676"/>
    </source>
</evidence>
<dbReference type="STRING" id="1122155.SAMN02745158_02016"/>
<keyword evidence="1" id="KW-0328">Glycosyltransferase</keyword>
<dbReference type="EMBL" id="FQVI01000009">
    <property type="protein sequence ID" value="SHE94257.1"/>
    <property type="molecule type" value="Genomic_DNA"/>
</dbReference>
<evidence type="ECO:0000259" key="3">
    <source>
        <dbReference type="Pfam" id="PF00535"/>
    </source>
</evidence>
<proteinExistence type="predicted"/>
<dbReference type="PANTHER" id="PTHR22916:SF51">
    <property type="entry name" value="GLYCOSYLTRANSFERASE EPSH-RELATED"/>
    <property type="match status" value="1"/>
</dbReference>
<dbReference type="Gene3D" id="3.90.550.10">
    <property type="entry name" value="Spore Coat Polysaccharide Biosynthesis Protein SpsA, Chain A"/>
    <property type="match status" value="1"/>
</dbReference>
<gene>
    <name evidence="4" type="ORF">SAMN02745158_02016</name>
</gene>
<dbReference type="AlphaFoldDB" id="A0A1M4XKX0"/>
<evidence type="ECO:0000313" key="5">
    <source>
        <dbReference type="Proteomes" id="UP000184245"/>
    </source>
</evidence>
<dbReference type="InterPro" id="IPR029044">
    <property type="entry name" value="Nucleotide-diphossugar_trans"/>
</dbReference>
<dbReference type="CDD" id="cd00761">
    <property type="entry name" value="Glyco_tranf_GTA_type"/>
    <property type="match status" value="1"/>
</dbReference>
<name>A0A1M4XKX0_9CLOT</name>
<feature type="domain" description="Glycosyltransferase 2-like" evidence="3">
    <location>
        <begin position="5"/>
        <end position="108"/>
    </location>
</feature>
<dbReference type="OrthoDB" id="396512at2"/>
<reference evidence="4 5" key="1">
    <citation type="submission" date="2016-11" db="EMBL/GenBank/DDBJ databases">
        <authorList>
            <person name="Jaros S."/>
            <person name="Januszkiewicz K."/>
            <person name="Wedrychowicz H."/>
        </authorList>
    </citation>
    <scope>NUCLEOTIDE SEQUENCE [LARGE SCALE GENOMIC DNA]</scope>
    <source>
        <strain evidence="4 5">DSM 17459</strain>
    </source>
</reference>
<dbReference type="InterPro" id="IPR001173">
    <property type="entry name" value="Glyco_trans_2-like"/>
</dbReference>
<dbReference type="RefSeq" id="WP_072851277.1">
    <property type="nucleotide sequence ID" value="NZ_FQVI01000009.1"/>
</dbReference>
<dbReference type="Pfam" id="PF00535">
    <property type="entry name" value="Glycos_transf_2"/>
    <property type="match status" value="1"/>
</dbReference>
<organism evidence="4 5">
    <name type="scientific">Lactonifactor longoviformis DSM 17459</name>
    <dbReference type="NCBI Taxonomy" id="1122155"/>
    <lineage>
        <taxon>Bacteria</taxon>
        <taxon>Bacillati</taxon>
        <taxon>Bacillota</taxon>
        <taxon>Clostridia</taxon>
        <taxon>Eubacteriales</taxon>
        <taxon>Clostridiaceae</taxon>
        <taxon>Lactonifactor</taxon>
    </lineage>
</organism>
<keyword evidence="5" id="KW-1185">Reference proteome</keyword>
<sequence length="338" mass="39130">MKLLSIAVPCYNSEAYMRKCIDSLLPGGEQVEIIIVDDGSGDSTAGIADEYAEKYPGIVKAVHQENGGHGAAVNTGIKNATGLYFKVVDSDDWVNLEAYQKILDTIKDIAGGPYTLDMLISNFVYEKQGARRKKVMKYTKYLPQDRIFTWEDMRHMGTGKYILMHSVIYRTKLLRECGLELPMHTFYVDNLFVYQPLPSVRTMYYLNVNFYRYFIGREDQSVHEDVMIRRIDQQIKVNKLMIDSIAMKRLDNKRMRQYMLNYLDIITAVSSIMLIRSGTDENFEKKKELWKYLKTADAHLYRRLRFGLLGRCVNLPGKSGREVSVAVYRVVQKFYGFN</sequence>
<evidence type="ECO:0000256" key="2">
    <source>
        <dbReference type="ARBA" id="ARBA00022679"/>
    </source>
</evidence>
<protein>
    <submittedName>
        <fullName evidence="4">Glycosyltransferase involved in cell wall bisynthesis</fullName>
    </submittedName>
</protein>
<dbReference type="SUPFAM" id="SSF53448">
    <property type="entry name" value="Nucleotide-diphospho-sugar transferases"/>
    <property type="match status" value="1"/>
</dbReference>